<gene>
    <name evidence="2" type="ORF">H8F21_14170</name>
</gene>
<keyword evidence="3" id="KW-1185">Reference proteome</keyword>
<accession>A0ABS2BZ00</accession>
<comment type="caution">
    <text evidence="2">The sequence shown here is derived from an EMBL/GenBank/DDBJ whole genome shotgun (WGS) entry which is preliminary data.</text>
</comment>
<dbReference type="EMBL" id="JACOPV010000008">
    <property type="protein sequence ID" value="MBM5458710.1"/>
    <property type="molecule type" value="Genomic_DNA"/>
</dbReference>
<evidence type="ECO:0008006" key="4">
    <source>
        <dbReference type="Google" id="ProtNLM"/>
    </source>
</evidence>
<protein>
    <recommendedName>
        <fullName evidence="4">Thiaminase-2/PQQC domain-containing protein</fullName>
    </recommendedName>
</protein>
<evidence type="ECO:0000313" key="3">
    <source>
        <dbReference type="Proteomes" id="UP000745663"/>
    </source>
</evidence>
<evidence type="ECO:0000256" key="1">
    <source>
        <dbReference type="SAM" id="Coils"/>
    </source>
</evidence>
<feature type="coiled-coil region" evidence="1">
    <location>
        <begin position="162"/>
        <end position="189"/>
    </location>
</feature>
<name>A0ABS2BZ00_9PSED</name>
<proteinExistence type="predicted"/>
<reference evidence="2 3" key="1">
    <citation type="submission" date="2020-08" db="EMBL/GenBank/DDBJ databases">
        <title>Description of novel Pseudomonas species.</title>
        <authorList>
            <person name="Duman M."/>
            <person name="Mulet M."/>
            <person name="Altun S."/>
            <person name="Saticioglu I.B."/>
            <person name="Lalucat J."/>
            <person name="Garcia-Valdes E."/>
        </authorList>
    </citation>
    <scope>NUCLEOTIDE SEQUENCE [LARGE SCALE GENOMIC DNA]</scope>
    <source>
        <strain evidence="2 3">P66</strain>
    </source>
</reference>
<sequence>MNPAFQEALAARLLWVDVVALESIEGCEARTEAALQAAYDAVHALASNDVLTYRHYGPRAPLLLQDVPELADQYNLAHELYTELYFTNYQNGSIGTLSEHWLKPGVPLAQPYSQWLAAVTTHIAQLMGVTCSQASDATSGQTKCLLLAWGRGEPVQESAVAVLEAYECLKEWEKELEEEEAHRKHLEDLADTYNSIEAELWAGWREDCSDMGMAA</sequence>
<dbReference type="RefSeq" id="WP_203584649.1">
    <property type="nucleotide sequence ID" value="NZ_JACOPV010000008.1"/>
</dbReference>
<dbReference type="Proteomes" id="UP000745663">
    <property type="component" value="Unassembled WGS sequence"/>
</dbReference>
<evidence type="ECO:0000313" key="2">
    <source>
        <dbReference type="EMBL" id="MBM5458710.1"/>
    </source>
</evidence>
<keyword evidence="1" id="KW-0175">Coiled coil</keyword>
<organism evidence="2 3">
    <name type="scientific">Pseudomonas arcuscaelestis</name>
    <dbReference type="NCBI Taxonomy" id="2710591"/>
    <lineage>
        <taxon>Bacteria</taxon>
        <taxon>Pseudomonadati</taxon>
        <taxon>Pseudomonadota</taxon>
        <taxon>Gammaproteobacteria</taxon>
        <taxon>Pseudomonadales</taxon>
        <taxon>Pseudomonadaceae</taxon>
        <taxon>Pseudomonas</taxon>
    </lineage>
</organism>